<gene>
    <name evidence="1" type="ORF">SDRG_02053</name>
</gene>
<organism evidence="1 2">
    <name type="scientific">Saprolegnia diclina (strain VS20)</name>
    <dbReference type="NCBI Taxonomy" id="1156394"/>
    <lineage>
        <taxon>Eukaryota</taxon>
        <taxon>Sar</taxon>
        <taxon>Stramenopiles</taxon>
        <taxon>Oomycota</taxon>
        <taxon>Saprolegniomycetes</taxon>
        <taxon>Saprolegniales</taxon>
        <taxon>Saprolegniaceae</taxon>
        <taxon>Saprolegnia</taxon>
    </lineage>
</organism>
<dbReference type="eggNOG" id="ENOG502S93G">
    <property type="taxonomic scope" value="Eukaryota"/>
</dbReference>
<dbReference type="AlphaFoldDB" id="T0SDT0"/>
<accession>T0SDT0</accession>
<evidence type="ECO:0000313" key="1">
    <source>
        <dbReference type="EMBL" id="EQC40992.1"/>
    </source>
</evidence>
<reference evidence="1 2" key="1">
    <citation type="submission" date="2012-04" db="EMBL/GenBank/DDBJ databases">
        <title>The Genome Sequence of Saprolegnia declina VS20.</title>
        <authorList>
            <consortium name="The Broad Institute Genome Sequencing Platform"/>
            <person name="Russ C."/>
            <person name="Nusbaum C."/>
            <person name="Tyler B."/>
            <person name="van West P."/>
            <person name="Dieguez-Uribeondo J."/>
            <person name="de Bruijn I."/>
            <person name="Tripathy S."/>
            <person name="Jiang R."/>
            <person name="Young S.K."/>
            <person name="Zeng Q."/>
            <person name="Gargeya S."/>
            <person name="Fitzgerald M."/>
            <person name="Haas B."/>
            <person name="Abouelleil A."/>
            <person name="Alvarado L."/>
            <person name="Arachchi H.M."/>
            <person name="Berlin A."/>
            <person name="Chapman S.B."/>
            <person name="Goldberg J."/>
            <person name="Griggs A."/>
            <person name="Gujja S."/>
            <person name="Hansen M."/>
            <person name="Howarth C."/>
            <person name="Imamovic A."/>
            <person name="Larimer J."/>
            <person name="McCowen C."/>
            <person name="Montmayeur A."/>
            <person name="Murphy C."/>
            <person name="Neiman D."/>
            <person name="Pearson M."/>
            <person name="Priest M."/>
            <person name="Roberts A."/>
            <person name="Saif S."/>
            <person name="Shea T."/>
            <person name="Sisk P."/>
            <person name="Sykes S."/>
            <person name="Wortman J."/>
            <person name="Nusbaum C."/>
            <person name="Birren B."/>
        </authorList>
    </citation>
    <scope>NUCLEOTIDE SEQUENCE [LARGE SCALE GENOMIC DNA]</scope>
    <source>
        <strain evidence="1 2">VS20</strain>
    </source>
</reference>
<dbReference type="OMA" id="HAIEVQA"/>
<evidence type="ECO:0000313" key="2">
    <source>
        <dbReference type="Proteomes" id="UP000030762"/>
    </source>
</evidence>
<dbReference type="OrthoDB" id="75796at2759"/>
<dbReference type="InParanoid" id="T0SDT0"/>
<dbReference type="GeneID" id="19942780"/>
<dbReference type="EMBL" id="JH767135">
    <property type="protein sequence ID" value="EQC40992.1"/>
    <property type="molecule type" value="Genomic_DNA"/>
</dbReference>
<dbReference type="Proteomes" id="UP000030762">
    <property type="component" value="Unassembled WGS sequence"/>
</dbReference>
<sequence>MAELRDAYKAIKLLQDALSKSKADTTSLRDHFKAQLEQYQLQVHALRDELAAKPVDEAKPVPCQHHGLGIEAAERKHAIEVQALRDELALAHRYREEALAELAQCRAALVEQQTMSHDSARALKERQATHEAEVLGLQQTNTIVLLEKHVLQDEVSTLRMAVADHEASKQHLEDHTRLLLLQQHTLQEQLALALEDRDAVRRVADAQVESLQQELGVVRTAFNDLQQALCVTLPEAEDATSAPDTNVVPSDISSALAALLREKVQLQTDVAALRAFTHDRVATTMASVQQHQREEWAAFQLAQVAPLKTMAADLCIKVEVLEYDKAALTTSLRAQWETLRAFCKEELAAFAAQQSNAMDHVVAHVAKLQESSTVATVTTLNADDDATAPWSSLVATLLEVVGPFQKLVQCLSQLQSLLKTMVHHGLALEDWSDVTTQDRVRSIVSLAQRLVSTAAPQALGETVAACHRAVHDQLYGWHKVQSSYVGPIPVFGIHSPEVDHIMTSWSASVAEQQAAKLWLSYVATGDIDGHVESSHFRFRSLSDDVKDAFLVLIVPVLKQRQGDSLHVRLRRHRPSTTSDETRYDLLLEVGALMRQSLSSESEDSVAPPKEAPSTLFLAIERRLAELQQHQ</sequence>
<name>T0SDT0_SAPDV</name>
<proteinExistence type="predicted"/>
<dbReference type="RefSeq" id="XP_008605836.1">
    <property type="nucleotide sequence ID" value="XM_008607614.1"/>
</dbReference>
<dbReference type="VEuPathDB" id="FungiDB:SDRG_02053"/>
<protein>
    <submittedName>
        <fullName evidence="1">Uncharacterized protein</fullName>
    </submittedName>
</protein>
<keyword evidence="2" id="KW-1185">Reference proteome</keyword>